<dbReference type="GO" id="GO:0004674">
    <property type="term" value="F:protein serine/threonine kinase activity"/>
    <property type="evidence" value="ECO:0007669"/>
    <property type="project" value="UniProtKB-KW"/>
</dbReference>
<dbReference type="InterPro" id="IPR011009">
    <property type="entry name" value="Kinase-like_dom_sf"/>
</dbReference>
<evidence type="ECO:0000256" key="5">
    <source>
        <dbReference type="ARBA" id="ARBA00016038"/>
    </source>
</evidence>
<evidence type="ECO:0000256" key="14">
    <source>
        <dbReference type="ARBA" id="ARBA00022840"/>
    </source>
</evidence>
<evidence type="ECO:0000256" key="10">
    <source>
        <dbReference type="ARBA" id="ARBA00022723"/>
    </source>
</evidence>
<name>F1L3B4_ASCSU</name>
<evidence type="ECO:0000256" key="17">
    <source>
        <dbReference type="ARBA" id="ARBA00048679"/>
    </source>
</evidence>
<reference evidence="20" key="1">
    <citation type="journal article" date="2011" name="Genome Res.">
        <title>Deep small RNA sequencing from the nematode Ascaris reveals conservation, functional diversification, and novel developmental profiles.</title>
        <authorList>
            <person name="Wang J."/>
            <person name="Czech B."/>
            <person name="Crunk A."/>
            <person name="Wallace A."/>
            <person name="Mitreva M."/>
            <person name="Hannon G.J."/>
            <person name="Davis R.E."/>
        </authorList>
    </citation>
    <scope>NUCLEOTIDE SEQUENCE</scope>
</reference>
<evidence type="ECO:0000256" key="3">
    <source>
        <dbReference type="ARBA" id="ARBA00009196"/>
    </source>
</evidence>
<dbReference type="GO" id="GO:0046872">
    <property type="term" value="F:metal ion binding"/>
    <property type="evidence" value="ECO:0007669"/>
    <property type="project" value="UniProtKB-KW"/>
</dbReference>
<evidence type="ECO:0000256" key="8">
    <source>
        <dbReference type="ARBA" id="ARBA00022527"/>
    </source>
</evidence>
<evidence type="ECO:0000256" key="16">
    <source>
        <dbReference type="ARBA" id="ARBA00047899"/>
    </source>
</evidence>
<protein>
    <recommendedName>
        <fullName evidence="5">Serine/threonine-protein kinase RIO1</fullName>
        <ecNumber evidence="4">2.7.11.1</ecNumber>
    </recommendedName>
    <alternativeName>
        <fullName evidence="18">Serine/threonine-protein kinase rio1</fullName>
    </alternativeName>
</protein>
<evidence type="ECO:0000256" key="2">
    <source>
        <dbReference type="ARBA" id="ARBA00004496"/>
    </source>
</evidence>
<keyword evidence="13" id="KW-0378">Hydrolase</keyword>
<evidence type="ECO:0000256" key="12">
    <source>
        <dbReference type="ARBA" id="ARBA00022777"/>
    </source>
</evidence>
<evidence type="ECO:0000256" key="4">
    <source>
        <dbReference type="ARBA" id="ARBA00012513"/>
    </source>
</evidence>
<sequence length="319" mass="36920">MLGGWLSLAHRLSFFNFSDFIRNKGLSHAFDGSMDLMSETKADNPIQSGILEDRNSDHDDSECEIWGEDDEDFDSWVNNYGEETSDFTKKLNAARLNIVGPNSNSSRVTLQSNNIRISDDFFGGMFIEKEHEMNEEKKMRRVKDRADRATVEQVLDPRTRLILFRMLQRGVFSSMEGCISTGKEANVYHAKQADGGSLAVKVYKTSILTFKDRDRYVADEFRYRHGYCKRNPRKMVATWAEKEMRNLMRMKQAGLPVPKPHLLKGHVLVMDFIGRDGWPAPLLKNAEISHSQAETLYLLLVEYMRTMYRHCRLVPRRSF</sequence>
<evidence type="ECO:0000256" key="9">
    <source>
        <dbReference type="ARBA" id="ARBA00022679"/>
    </source>
</evidence>
<evidence type="ECO:0000256" key="1">
    <source>
        <dbReference type="ARBA" id="ARBA00001946"/>
    </source>
</evidence>
<evidence type="ECO:0000256" key="18">
    <source>
        <dbReference type="ARBA" id="ARBA00068838"/>
    </source>
</evidence>
<dbReference type="InterPro" id="IPR000687">
    <property type="entry name" value="RIO_kinase"/>
</dbReference>
<dbReference type="GO" id="GO:0005737">
    <property type="term" value="C:cytoplasm"/>
    <property type="evidence" value="ECO:0007669"/>
    <property type="project" value="UniProtKB-SubCell"/>
</dbReference>
<dbReference type="AlphaFoldDB" id="F1L3B4"/>
<keyword evidence="15" id="KW-0460">Magnesium</keyword>
<comment type="catalytic activity">
    <reaction evidence="16">
        <text>L-threonyl-[protein] + ATP = O-phospho-L-threonyl-[protein] + ADP + H(+)</text>
        <dbReference type="Rhea" id="RHEA:46608"/>
        <dbReference type="Rhea" id="RHEA-COMP:11060"/>
        <dbReference type="Rhea" id="RHEA-COMP:11605"/>
        <dbReference type="ChEBI" id="CHEBI:15378"/>
        <dbReference type="ChEBI" id="CHEBI:30013"/>
        <dbReference type="ChEBI" id="CHEBI:30616"/>
        <dbReference type="ChEBI" id="CHEBI:61977"/>
        <dbReference type="ChEBI" id="CHEBI:456216"/>
        <dbReference type="EC" id="2.7.11.1"/>
    </reaction>
</comment>
<dbReference type="EMBL" id="JI170542">
    <property type="protein sequence ID" value="ADY44618.1"/>
    <property type="molecule type" value="mRNA"/>
</dbReference>
<dbReference type="InterPro" id="IPR051272">
    <property type="entry name" value="RIO-type_Ser/Thr_kinase"/>
</dbReference>
<dbReference type="SUPFAM" id="SSF56112">
    <property type="entry name" value="Protein kinase-like (PK-like)"/>
    <property type="match status" value="1"/>
</dbReference>
<keyword evidence="14" id="KW-0067">ATP-binding</keyword>
<dbReference type="Pfam" id="PF01163">
    <property type="entry name" value="RIO1"/>
    <property type="match status" value="1"/>
</dbReference>
<evidence type="ECO:0000256" key="7">
    <source>
        <dbReference type="ARBA" id="ARBA00022517"/>
    </source>
</evidence>
<feature type="domain" description="RIO kinase" evidence="19">
    <location>
        <begin position="144"/>
        <end position="319"/>
    </location>
</feature>
<accession>F1L3B4</accession>
<evidence type="ECO:0000313" key="20">
    <source>
        <dbReference type="EMBL" id="ADY44618.1"/>
    </source>
</evidence>
<dbReference type="GO" id="GO:0016787">
    <property type="term" value="F:hydrolase activity"/>
    <property type="evidence" value="ECO:0007669"/>
    <property type="project" value="UniProtKB-KW"/>
</dbReference>
<evidence type="ECO:0000256" key="13">
    <source>
        <dbReference type="ARBA" id="ARBA00022801"/>
    </source>
</evidence>
<keyword evidence="12 20" id="KW-0418">Kinase</keyword>
<evidence type="ECO:0000256" key="15">
    <source>
        <dbReference type="ARBA" id="ARBA00022842"/>
    </source>
</evidence>
<keyword evidence="6" id="KW-0963">Cytoplasm</keyword>
<dbReference type="SMART" id="SM00090">
    <property type="entry name" value="RIO"/>
    <property type="match status" value="1"/>
</dbReference>
<keyword evidence="10" id="KW-0479">Metal-binding</keyword>
<comment type="subcellular location">
    <subcellularLocation>
        <location evidence="2">Cytoplasm</location>
    </subcellularLocation>
</comment>
<evidence type="ECO:0000256" key="11">
    <source>
        <dbReference type="ARBA" id="ARBA00022741"/>
    </source>
</evidence>
<dbReference type="GO" id="GO:0005524">
    <property type="term" value="F:ATP binding"/>
    <property type="evidence" value="ECO:0007669"/>
    <property type="project" value="UniProtKB-KW"/>
</dbReference>
<comment type="similarity">
    <text evidence="3">Belongs to the protein kinase superfamily. RIO-type Ser/Thr kinase family.</text>
</comment>
<comment type="catalytic activity">
    <reaction evidence="17">
        <text>L-seryl-[protein] + ATP = O-phospho-L-seryl-[protein] + ADP + H(+)</text>
        <dbReference type="Rhea" id="RHEA:17989"/>
        <dbReference type="Rhea" id="RHEA-COMP:9863"/>
        <dbReference type="Rhea" id="RHEA-COMP:11604"/>
        <dbReference type="ChEBI" id="CHEBI:15378"/>
        <dbReference type="ChEBI" id="CHEBI:29999"/>
        <dbReference type="ChEBI" id="CHEBI:30616"/>
        <dbReference type="ChEBI" id="CHEBI:83421"/>
        <dbReference type="ChEBI" id="CHEBI:456216"/>
        <dbReference type="EC" id="2.7.11.1"/>
    </reaction>
</comment>
<dbReference type="InterPro" id="IPR018934">
    <property type="entry name" value="RIO_dom"/>
</dbReference>
<keyword evidence="8" id="KW-0723">Serine/threonine-protein kinase</keyword>
<organism evidence="20">
    <name type="scientific">Ascaris suum</name>
    <name type="common">Pig roundworm</name>
    <name type="synonym">Ascaris lumbricoides</name>
    <dbReference type="NCBI Taxonomy" id="6253"/>
    <lineage>
        <taxon>Eukaryota</taxon>
        <taxon>Metazoa</taxon>
        <taxon>Ecdysozoa</taxon>
        <taxon>Nematoda</taxon>
        <taxon>Chromadorea</taxon>
        <taxon>Rhabditida</taxon>
        <taxon>Spirurina</taxon>
        <taxon>Ascaridomorpha</taxon>
        <taxon>Ascaridoidea</taxon>
        <taxon>Ascarididae</taxon>
        <taxon>Ascaris</taxon>
    </lineage>
</organism>
<dbReference type="Gene3D" id="3.30.200.20">
    <property type="entry name" value="Phosphorylase Kinase, domain 1"/>
    <property type="match status" value="1"/>
</dbReference>
<keyword evidence="11" id="KW-0547">Nucleotide-binding</keyword>
<keyword evidence="7" id="KW-0690">Ribosome biogenesis</keyword>
<dbReference type="GO" id="GO:0042254">
    <property type="term" value="P:ribosome biogenesis"/>
    <property type="evidence" value="ECO:0007669"/>
    <property type="project" value="UniProtKB-KW"/>
</dbReference>
<dbReference type="EC" id="2.7.11.1" evidence="4"/>
<dbReference type="FunFam" id="3.30.200.20:FF:000148">
    <property type="entry name" value="Serine/threonine-protein kinase RIO1"/>
    <property type="match status" value="1"/>
</dbReference>
<evidence type="ECO:0000256" key="6">
    <source>
        <dbReference type="ARBA" id="ARBA00022490"/>
    </source>
</evidence>
<dbReference type="PANTHER" id="PTHR45723">
    <property type="entry name" value="SERINE/THREONINE-PROTEIN KINASE RIO1"/>
    <property type="match status" value="1"/>
</dbReference>
<comment type="cofactor">
    <cofactor evidence="1">
        <name>Mg(2+)</name>
        <dbReference type="ChEBI" id="CHEBI:18420"/>
    </cofactor>
</comment>
<proteinExistence type="evidence at transcript level"/>
<evidence type="ECO:0000259" key="19">
    <source>
        <dbReference type="SMART" id="SM00090"/>
    </source>
</evidence>
<keyword evidence="9" id="KW-0808">Transferase</keyword>